<dbReference type="AlphaFoldDB" id="A0A6I8MIS3"/>
<dbReference type="EMBL" id="LR738855">
    <property type="protein sequence ID" value="VZH86317.1"/>
    <property type="molecule type" value="Genomic_DNA"/>
</dbReference>
<dbReference type="Proteomes" id="UP000423525">
    <property type="component" value="Chromosome"/>
</dbReference>
<evidence type="ECO:0000313" key="2">
    <source>
        <dbReference type="Proteomes" id="UP000423525"/>
    </source>
</evidence>
<reference evidence="1 2" key="1">
    <citation type="submission" date="2019-11" db="EMBL/GenBank/DDBJ databases">
        <authorList>
            <person name="Brisse S."/>
        </authorList>
    </citation>
    <scope>NUCLEOTIDE SEQUENCE [LARGE SCALE GENOMIC DNA]</scope>
    <source>
        <strain evidence="1">FRC0190</strain>
    </source>
</reference>
<proteinExistence type="predicted"/>
<evidence type="ECO:0000313" key="1">
    <source>
        <dbReference type="EMBL" id="VZH86317.1"/>
    </source>
</evidence>
<dbReference type="KEGG" id="crf:FRC0190_02233"/>
<accession>A0A6I8MIS3</accession>
<name>A0A6I8MIS3_9CORY</name>
<protein>
    <submittedName>
        <fullName evidence="1">Uncharacterized protein</fullName>
    </submittedName>
</protein>
<organism evidence="1 2">
    <name type="scientific">Corynebacterium rouxii</name>
    <dbReference type="NCBI Taxonomy" id="2719119"/>
    <lineage>
        <taxon>Bacteria</taxon>
        <taxon>Bacillati</taxon>
        <taxon>Actinomycetota</taxon>
        <taxon>Actinomycetes</taxon>
        <taxon>Mycobacteriales</taxon>
        <taxon>Corynebacteriaceae</taxon>
        <taxon>Corynebacterium</taxon>
    </lineage>
</organism>
<gene>
    <name evidence="1" type="ORF">FRC0190_02233</name>
</gene>
<sequence length="66" mass="7116">MVADGKRGSFSGNEWPGYAFDISELAPYAYLFVHNSLLVPVNQSLNSLGTQKDLKPDVGSLRSVTG</sequence>